<keyword evidence="1" id="KW-0472">Membrane</keyword>
<keyword evidence="1" id="KW-0812">Transmembrane</keyword>
<name>A0A940PA70_9ENTE</name>
<dbReference type="RefSeq" id="WP_209529645.1">
    <property type="nucleotide sequence ID" value="NZ_JAEEGA010000010.1"/>
</dbReference>
<evidence type="ECO:0000259" key="3">
    <source>
        <dbReference type="Pfam" id="PF06030"/>
    </source>
</evidence>
<dbReference type="Pfam" id="PF11797">
    <property type="entry name" value="WxLIP_HBD"/>
    <property type="match status" value="1"/>
</dbReference>
<dbReference type="InterPro" id="IPR010317">
    <property type="entry name" value="WxLIP_PGBD"/>
</dbReference>
<evidence type="ECO:0000256" key="1">
    <source>
        <dbReference type="SAM" id="Phobius"/>
    </source>
</evidence>
<evidence type="ECO:0000259" key="4">
    <source>
        <dbReference type="Pfam" id="PF11797"/>
    </source>
</evidence>
<gene>
    <name evidence="5" type="ORF">I6N95_15640</name>
</gene>
<dbReference type="Proteomes" id="UP000674938">
    <property type="component" value="Unassembled WGS sequence"/>
</dbReference>
<keyword evidence="2" id="KW-0732">Signal</keyword>
<feature type="signal peptide" evidence="2">
    <location>
        <begin position="1"/>
        <end position="35"/>
    </location>
</feature>
<evidence type="ECO:0000256" key="2">
    <source>
        <dbReference type="SAM" id="SignalP"/>
    </source>
</evidence>
<feature type="chain" id="PRO_5036842751" evidence="2">
    <location>
        <begin position="36"/>
        <end position="360"/>
    </location>
</feature>
<comment type="caution">
    <text evidence="5">The sequence shown here is derived from an EMBL/GenBank/DDBJ whole genome shotgun (WGS) entry which is preliminary data.</text>
</comment>
<organism evidence="5 6">
    <name type="scientific">Vagococcus allomyrinae</name>
    <dbReference type="NCBI Taxonomy" id="2794353"/>
    <lineage>
        <taxon>Bacteria</taxon>
        <taxon>Bacillati</taxon>
        <taxon>Bacillota</taxon>
        <taxon>Bacilli</taxon>
        <taxon>Lactobacillales</taxon>
        <taxon>Enterococcaceae</taxon>
        <taxon>Vagococcus</taxon>
    </lineage>
</organism>
<proteinExistence type="predicted"/>
<protein>
    <submittedName>
        <fullName evidence="5">DUF916 and DUF3324 domain-containing protein</fullName>
    </submittedName>
</protein>
<sequence>MRRKQMMSNTRRWKIICISFLVMFLWMSSAGAVHAEDDTLGYTVDIIKPETQIDTTKDYFNIQTRPGEVQTIQAVVKSLRKEPVTVKIFAENAMTSEAGQINYSDNKAILDKSLTLPISDMVSIKTPEVTVANLEEKIIEIQVTPPQESYEGVKLGDIAFQLQDDSSDKESGVGSLFAYRIGLLTMEEDMDYRDSKTLKLAKVTPDIHRGKKTVLLRFQNPEPKILSNFELAYTLTKKGSKEPLKKEVSKNHNMAPNSNYNFAIDLGMDQVSAGEYQLKAEVTNSYGSWDFDETFKVSDSQAQKMNEETAFKLATPSWIKYTAIAMTALSVILTVIVAVRQSKWKKMIKALKKKRKRGRK</sequence>
<keyword evidence="1" id="KW-1133">Transmembrane helix</keyword>
<dbReference type="AlphaFoldDB" id="A0A940PA70"/>
<reference evidence="5" key="1">
    <citation type="submission" date="2020-12" db="EMBL/GenBank/DDBJ databases">
        <title>Vagococcus allomyrinae sp. nov. and Enterococcus lavae sp. nov., isolated from the larvae of Allomyrina dichotoma.</title>
        <authorList>
            <person name="Lee S.D."/>
        </authorList>
    </citation>
    <scope>NUCLEOTIDE SEQUENCE</scope>
    <source>
        <strain evidence="5">BWB3-3</strain>
    </source>
</reference>
<dbReference type="Pfam" id="PF06030">
    <property type="entry name" value="WxLIP_PGBD"/>
    <property type="match status" value="1"/>
</dbReference>
<feature type="domain" description="WxL Interacting Protein peptidoglycan binding" evidence="3">
    <location>
        <begin position="42"/>
        <end position="161"/>
    </location>
</feature>
<accession>A0A940PA70</accession>
<feature type="domain" description="WxL Interacting Protein host binding" evidence="4">
    <location>
        <begin position="169"/>
        <end position="307"/>
    </location>
</feature>
<evidence type="ECO:0000313" key="5">
    <source>
        <dbReference type="EMBL" id="MBP1042451.1"/>
    </source>
</evidence>
<dbReference type="InterPro" id="IPR021759">
    <property type="entry name" value="WxLIP_HBD"/>
</dbReference>
<keyword evidence="6" id="KW-1185">Reference proteome</keyword>
<evidence type="ECO:0000313" key="6">
    <source>
        <dbReference type="Proteomes" id="UP000674938"/>
    </source>
</evidence>
<feature type="transmembrane region" description="Helical" evidence="1">
    <location>
        <begin position="318"/>
        <end position="339"/>
    </location>
</feature>
<dbReference type="EMBL" id="JAEEGA010000010">
    <property type="protein sequence ID" value="MBP1042451.1"/>
    <property type="molecule type" value="Genomic_DNA"/>
</dbReference>